<dbReference type="NCBIfam" id="TIGR03865">
    <property type="entry name" value="PQQ_CXXCW"/>
    <property type="match status" value="1"/>
</dbReference>
<dbReference type="Pfam" id="PF00581">
    <property type="entry name" value="Rhodanese"/>
    <property type="match status" value="1"/>
</dbReference>
<dbReference type="RefSeq" id="WP_196110634.1">
    <property type="nucleotide sequence ID" value="NZ_CP064943.1"/>
</dbReference>
<dbReference type="AlphaFoldDB" id="A0A7S9LLG6"/>
<evidence type="ECO:0000259" key="2">
    <source>
        <dbReference type="PROSITE" id="PS50206"/>
    </source>
</evidence>
<feature type="signal peptide" evidence="1">
    <location>
        <begin position="1"/>
        <end position="27"/>
    </location>
</feature>
<organism evidence="3 4">
    <name type="scientific">Pseudomonas fulva</name>
    <dbReference type="NCBI Taxonomy" id="47880"/>
    <lineage>
        <taxon>Bacteria</taxon>
        <taxon>Pseudomonadati</taxon>
        <taxon>Pseudomonadota</taxon>
        <taxon>Gammaproteobacteria</taxon>
        <taxon>Pseudomonadales</taxon>
        <taxon>Pseudomonadaceae</taxon>
        <taxon>Pseudomonas</taxon>
    </lineage>
</organism>
<dbReference type="Gene3D" id="3.40.250.10">
    <property type="entry name" value="Rhodanese-like domain"/>
    <property type="match status" value="1"/>
</dbReference>
<dbReference type="InterPro" id="IPR036873">
    <property type="entry name" value="Rhodanese-like_dom_sf"/>
</dbReference>
<evidence type="ECO:0000256" key="1">
    <source>
        <dbReference type="SAM" id="SignalP"/>
    </source>
</evidence>
<dbReference type="CDD" id="cd00158">
    <property type="entry name" value="RHOD"/>
    <property type="match status" value="1"/>
</dbReference>
<evidence type="ECO:0000313" key="3">
    <source>
        <dbReference type="EMBL" id="QPH50950.1"/>
    </source>
</evidence>
<accession>A0A7S9LLG6</accession>
<dbReference type="PROSITE" id="PS50206">
    <property type="entry name" value="RHODANESE_3"/>
    <property type="match status" value="1"/>
</dbReference>
<dbReference type="InterPro" id="IPR022376">
    <property type="entry name" value="PQQ_CXXCW"/>
</dbReference>
<name>A0A7S9LLG6_9PSED</name>
<dbReference type="EMBL" id="CP064946">
    <property type="protein sequence ID" value="QPH50950.1"/>
    <property type="molecule type" value="Genomic_DNA"/>
</dbReference>
<protein>
    <submittedName>
        <fullName evidence="3">PQQ-dependent catabolism-associated CXXCW motif protein</fullName>
    </submittedName>
</protein>
<keyword evidence="1" id="KW-0732">Signal</keyword>
<feature type="domain" description="Rhodanese" evidence="2">
    <location>
        <begin position="133"/>
        <end position="179"/>
    </location>
</feature>
<feature type="chain" id="PRO_5031108450" evidence="1">
    <location>
        <begin position="28"/>
        <end position="186"/>
    </location>
</feature>
<dbReference type="SUPFAM" id="SSF52821">
    <property type="entry name" value="Rhodanese/Cell cycle control phosphatase"/>
    <property type="match status" value="1"/>
</dbReference>
<proteinExistence type="predicted"/>
<dbReference type="Proteomes" id="UP000594430">
    <property type="component" value="Chromosome"/>
</dbReference>
<dbReference type="InterPro" id="IPR001763">
    <property type="entry name" value="Rhodanese-like_dom"/>
</dbReference>
<evidence type="ECO:0000313" key="4">
    <source>
        <dbReference type="Proteomes" id="UP000594430"/>
    </source>
</evidence>
<gene>
    <name evidence="3" type="ORF">IZU98_09745</name>
</gene>
<sequence length="186" mass="20825">MPRALQRLPLCLLATASLSLLLGHAQAAAPPTFTPDGYRATLYRSPTPPQVEGGKVIDTAALQSMMRGHPAPVLIDVYRRQWLHERFIEDEPHANLPGSLWLPNTGDGVLSPAWQGYFEHHLRQATGGQPHYPVVFYCRSDCWLSWNAVKRAAHLGYTNLYWYRDGLDAWQQADLPVQTAQPAAFP</sequence>
<reference evidence="3 4" key="1">
    <citation type="submission" date="2020-11" db="EMBL/GenBank/DDBJ databases">
        <title>Pseudomonas fulva producing VIM-24.</title>
        <authorList>
            <person name="Liu S."/>
        </authorList>
    </citation>
    <scope>NUCLEOTIDE SEQUENCE [LARGE SCALE GENOMIC DNA]</scope>
    <source>
        <strain evidence="3 4">ZDHY414</strain>
    </source>
</reference>